<dbReference type="Pfam" id="PF03734">
    <property type="entry name" value="YkuD"/>
    <property type="match status" value="1"/>
</dbReference>
<dbReference type="GO" id="GO:0016740">
    <property type="term" value="F:transferase activity"/>
    <property type="evidence" value="ECO:0007669"/>
    <property type="project" value="UniProtKB-KW"/>
</dbReference>
<evidence type="ECO:0000256" key="4">
    <source>
        <dbReference type="ARBA" id="ARBA00022960"/>
    </source>
</evidence>
<feature type="active site" description="Nucleophile" evidence="7">
    <location>
        <position position="184"/>
    </location>
</feature>
<dbReference type="EMBL" id="JACHIA010000001">
    <property type="protein sequence ID" value="MBB6068748.1"/>
    <property type="molecule type" value="Genomic_DNA"/>
</dbReference>
<evidence type="ECO:0000256" key="1">
    <source>
        <dbReference type="ARBA" id="ARBA00004752"/>
    </source>
</evidence>
<dbReference type="AlphaFoldDB" id="A0A841GU12"/>
<evidence type="ECO:0000256" key="6">
    <source>
        <dbReference type="ARBA" id="ARBA00023316"/>
    </source>
</evidence>
<feature type="domain" description="L,D-TPase catalytic" evidence="8">
    <location>
        <begin position="66"/>
        <end position="208"/>
    </location>
</feature>
<dbReference type="Proteomes" id="UP000582837">
    <property type="component" value="Unassembled WGS sequence"/>
</dbReference>
<keyword evidence="10" id="KW-1185">Reference proteome</keyword>
<dbReference type="UniPathway" id="UPA00219"/>
<dbReference type="RefSeq" id="WP_170031102.1">
    <property type="nucleotide sequence ID" value="NZ_JABDTL010000001.1"/>
</dbReference>
<keyword evidence="9" id="KW-0449">Lipoprotein</keyword>
<dbReference type="GO" id="GO:0071972">
    <property type="term" value="F:peptidoglycan L,D-transpeptidase activity"/>
    <property type="evidence" value="ECO:0007669"/>
    <property type="project" value="TreeGrafter"/>
</dbReference>
<name>A0A841GU12_9BACT</name>
<gene>
    <name evidence="9" type="ORF">HNQ61_000359</name>
</gene>
<dbReference type="PANTHER" id="PTHR30582">
    <property type="entry name" value="L,D-TRANSPEPTIDASE"/>
    <property type="match status" value="1"/>
</dbReference>
<dbReference type="InterPro" id="IPR038063">
    <property type="entry name" value="Transpep_catalytic_dom"/>
</dbReference>
<dbReference type="SUPFAM" id="SSF141523">
    <property type="entry name" value="L,D-transpeptidase catalytic domain-like"/>
    <property type="match status" value="1"/>
</dbReference>
<evidence type="ECO:0000259" key="8">
    <source>
        <dbReference type="PROSITE" id="PS52029"/>
    </source>
</evidence>
<evidence type="ECO:0000313" key="10">
    <source>
        <dbReference type="Proteomes" id="UP000582837"/>
    </source>
</evidence>
<comment type="caution">
    <text evidence="9">The sequence shown here is derived from an EMBL/GenBank/DDBJ whole genome shotgun (WGS) entry which is preliminary data.</text>
</comment>
<comment type="similarity">
    <text evidence="2">Belongs to the YkuD family.</text>
</comment>
<proteinExistence type="inferred from homology"/>
<keyword evidence="6 7" id="KW-0961">Cell wall biogenesis/degradation</keyword>
<sequence>MMKYESAGVRKYESGFFAALIVVLMAVFGAADGSAQTLPGSPLALAHGVAREGAARYRDPPVGAERYIVIALEEHRLYMMEEERVLWSTVVGTGTGTRLEGAGQKWEFSTPRGMFRVQRKEKNPRWYVPDWAYIERGTPIPAPGSEARWEEGMLGTTALFLGEGIALHGTDKPELLGQDVSHGCIRMTNEAARQLYHEVEVGTPVFIY</sequence>
<dbReference type="CDD" id="cd16913">
    <property type="entry name" value="YkuD_like"/>
    <property type="match status" value="1"/>
</dbReference>
<dbReference type="GO" id="GO:0008360">
    <property type="term" value="P:regulation of cell shape"/>
    <property type="evidence" value="ECO:0007669"/>
    <property type="project" value="UniProtKB-UniRule"/>
</dbReference>
<accession>A0A841GU12</accession>
<dbReference type="InterPro" id="IPR050979">
    <property type="entry name" value="LD-transpeptidase"/>
</dbReference>
<dbReference type="PROSITE" id="PS52029">
    <property type="entry name" value="LD_TPASE"/>
    <property type="match status" value="1"/>
</dbReference>
<dbReference type="InterPro" id="IPR005490">
    <property type="entry name" value="LD_TPept_cat_dom"/>
</dbReference>
<evidence type="ECO:0000256" key="2">
    <source>
        <dbReference type="ARBA" id="ARBA00005992"/>
    </source>
</evidence>
<evidence type="ECO:0000256" key="3">
    <source>
        <dbReference type="ARBA" id="ARBA00022679"/>
    </source>
</evidence>
<dbReference type="GO" id="GO:0071555">
    <property type="term" value="P:cell wall organization"/>
    <property type="evidence" value="ECO:0007669"/>
    <property type="project" value="UniProtKB-UniRule"/>
</dbReference>
<dbReference type="GO" id="GO:0018104">
    <property type="term" value="P:peptidoglycan-protein cross-linking"/>
    <property type="evidence" value="ECO:0007669"/>
    <property type="project" value="TreeGrafter"/>
</dbReference>
<evidence type="ECO:0000256" key="5">
    <source>
        <dbReference type="ARBA" id="ARBA00022984"/>
    </source>
</evidence>
<comment type="pathway">
    <text evidence="1 7">Cell wall biogenesis; peptidoglycan biosynthesis.</text>
</comment>
<dbReference type="GO" id="GO:0005576">
    <property type="term" value="C:extracellular region"/>
    <property type="evidence" value="ECO:0007669"/>
    <property type="project" value="TreeGrafter"/>
</dbReference>
<keyword evidence="3" id="KW-0808">Transferase</keyword>
<evidence type="ECO:0000256" key="7">
    <source>
        <dbReference type="PROSITE-ProRule" id="PRU01373"/>
    </source>
</evidence>
<keyword evidence="5 7" id="KW-0573">Peptidoglycan synthesis</keyword>
<keyword evidence="4 7" id="KW-0133">Cell shape</keyword>
<organism evidence="9 10">
    <name type="scientific">Longimicrobium terrae</name>
    <dbReference type="NCBI Taxonomy" id="1639882"/>
    <lineage>
        <taxon>Bacteria</taxon>
        <taxon>Pseudomonadati</taxon>
        <taxon>Gemmatimonadota</taxon>
        <taxon>Longimicrobiia</taxon>
        <taxon>Longimicrobiales</taxon>
        <taxon>Longimicrobiaceae</taxon>
        <taxon>Longimicrobium</taxon>
    </lineage>
</organism>
<dbReference type="Gene3D" id="2.40.440.10">
    <property type="entry name" value="L,D-transpeptidase catalytic domain-like"/>
    <property type="match status" value="1"/>
</dbReference>
<feature type="active site" description="Proton donor/acceptor" evidence="7">
    <location>
        <position position="168"/>
    </location>
</feature>
<protein>
    <submittedName>
        <fullName evidence="9">Lipoprotein-anchoring transpeptidase ErfK/SrfK</fullName>
    </submittedName>
</protein>
<evidence type="ECO:0000313" key="9">
    <source>
        <dbReference type="EMBL" id="MBB6068748.1"/>
    </source>
</evidence>
<reference evidence="9 10" key="1">
    <citation type="submission" date="2020-08" db="EMBL/GenBank/DDBJ databases">
        <title>Genomic Encyclopedia of Type Strains, Phase IV (KMG-IV): sequencing the most valuable type-strain genomes for metagenomic binning, comparative biology and taxonomic classification.</title>
        <authorList>
            <person name="Goeker M."/>
        </authorList>
    </citation>
    <scope>NUCLEOTIDE SEQUENCE [LARGE SCALE GENOMIC DNA]</scope>
    <source>
        <strain evidence="9 10">DSM 29007</strain>
    </source>
</reference>